<keyword evidence="5 6" id="KW-0472">Membrane</keyword>
<feature type="domain" description="Na+/H+ antiporter NhaC-like C-terminal" evidence="7">
    <location>
        <begin position="119"/>
        <end position="417"/>
    </location>
</feature>
<feature type="transmembrane region" description="Helical" evidence="6">
    <location>
        <begin position="400"/>
        <end position="419"/>
    </location>
</feature>
<evidence type="ECO:0000256" key="2">
    <source>
        <dbReference type="ARBA" id="ARBA00022475"/>
    </source>
</evidence>
<dbReference type="RefSeq" id="WP_092914241.1">
    <property type="nucleotide sequence ID" value="NZ_FOXB01000066.1"/>
</dbReference>
<dbReference type="AlphaFoldDB" id="A0A1I5UND5"/>
<accession>A0A1I5UND5</accession>
<dbReference type="Pfam" id="PF03553">
    <property type="entry name" value="Na_H_antiporter"/>
    <property type="match status" value="1"/>
</dbReference>
<evidence type="ECO:0000313" key="8">
    <source>
        <dbReference type="EMBL" id="SFP96742.1"/>
    </source>
</evidence>
<feature type="transmembrane region" description="Helical" evidence="6">
    <location>
        <begin position="302"/>
        <end position="323"/>
    </location>
</feature>
<evidence type="ECO:0000256" key="1">
    <source>
        <dbReference type="ARBA" id="ARBA00004651"/>
    </source>
</evidence>
<feature type="transmembrane region" description="Helical" evidence="6">
    <location>
        <begin position="200"/>
        <end position="221"/>
    </location>
</feature>
<sequence length="421" mass="44856">MEQNITSTVVESIKGIASLFEKGWVVKTLVFAIFVGSIIELIQRSGGVSGFINFLQKGKRLITNRKEAELLPFFIGVAIFIESSITSLIAGTVSRPITDKFGTSREKLAYICDSTSAPICTMFPLNAWGALLLGLIGAQIEAGTISAEPIKLLGTALLFNFYAIFSILIVLFTIFKKIDFPSYTKVEPINLTDLKKDGDIFALIVPILSMLILVFVFLFITGDGNMLKGSGSTSVFSAVMGSVLITSIYYQIKKILPPKEILTSIFTGAKRMLPIAGILLFAFAIGDVTVKMGTGVYISHFANAILHPALLPTGIFLLSAIIAFSTGTSWGTFSIMMPIAITITAGIGADATALLPLSIAAVISGGVFGDHASPISDTTIISAMAAGCDLIAHVKTQLPWALLSALISVIFFLLSGFLMTL</sequence>
<dbReference type="InterPro" id="IPR018461">
    <property type="entry name" value="Na/H_Antiport_NhaC-like_C"/>
</dbReference>
<keyword evidence="2" id="KW-1003">Cell membrane</keyword>
<feature type="transmembrane region" description="Helical" evidence="6">
    <location>
        <begin position="24"/>
        <end position="42"/>
    </location>
</feature>
<gene>
    <name evidence="8" type="ORF">SAMN05216234_1666</name>
</gene>
<proteinExistence type="predicted"/>
<keyword evidence="4 6" id="KW-1133">Transmembrane helix</keyword>
<dbReference type="GO" id="GO:0005886">
    <property type="term" value="C:plasma membrane"/>
    <property type="evidence" value="ECO:0007669"/>
    <property type="project" value="UniProtKB-SubCell"/>
</dbReference>
<reference evidence="8 9" key="1">
    <citation type="submission" date="2016-10" db="EMBL/GenBank/DDBJ databases">
        <authorList>
            <person name="de Groot N.N."/>
        </authorList>
    </citation>
    <scope>NUCLEOTIDE SEQUENCE [LARGE SCALE GENOMIC DNA]</scope>
    <source>
        <strain evidence="8 9">EP1-55-1</strain>
    </source>
</reference>
<evidence type="ECO:0000256" key="5">
    <source>
        <dbReference type="ARBA" id="ARBA00023136"/>
    </source>
</evidence>
<feature type="transmembrane region" description="Helical" evidence="6">
    <location>
        <begin position="272"/>
        <end position="290"/>
    </location>
</feature>
<keyword evidence="3 6" id="KW-0812">Transmembrane</keyword>
<name>A0A1I5UND5_9BACT</name>
<evidence type="ECO:0000313" key="9">
    <source>
        <dbReference type="Proteomes" id="UP000199227"/>
    </source>
</evidence>
<evidence type="ECO:0000256" key="6">
    <source>
        <dbReference type="SAM" id="Phobius"/>
    </source>
</evidence>
<feature type="transmembrane region" description="Helical" evidence="6">
    <location>
        <begin position="233"/>
        <end position="252"/>
    </location>
</feature>
<dbReference type="PANTHER" id="PTHR43478:SF1">
    <property type="entry name" value="NA+_H+ ANTIPORTER NHAC-LIKE C-TERMINAL DOMAIN-CONTAINING PROTEIN"/>
    <property type="match status" value="1"/>
</dbReference>
<organism evidence="8 9">
    <name type="scientific">Hydrogenimonas thermophila</name>
    <dbReference type="NCBI Taxonomy" id="223786"/>
    <lineage>
        <taxon>Bacteria</taxon>
        <taxon>Pseudomonadati</taxon>
        <taxon>Campylobacterota</taxon>
        <taxon>Epsilonproteobacteria</taxon>
        <taxon>Campylobacterales</taxon>
        <taxon>Hydrogenimonadaceae</taxon>
        <taxon>Hydrogenimonas</taxon>
    </lineage>
</organism>
<evidence type="ECO:0000259" key="7">
    <source>
        <dbReference type="Pfam" id="PF03553"/>
    </source>
</evidence>
<dbReference type="STRING" id="223786.SAMN05216234_1666"/>
<feature type="transmembrane region" description="Helical" evidence="6">
    <location>
        <begin position="123"/>
        <end position="140"/>
    </location>
</feature>
<feature type="transmembrane region" description="Helical" evidence="6">
    <location>
        <begin position="70"/>
        <end position="90"/>
    </location>
</feature>
<dbReference type="PANTHER" id="PTHR43478">
    <property type="entry name" value="NA+/H+ ANTIPORTER-RELATED"/>
    <property type="match status" value="1"/>
</dbReference>
<dbReference type="Proteomes" id="UP000199227">
    <property type="component" value="Unassembled WGS sequence"/>
</dbReference>
<evidence type="ECO:0000256" key="4">
    <source>
        <dbReference type="ARBA" id="ARBA00022989"/>
    </source>
</evidence>
<dbReference type="EMBL" id="FOXB01000066">
    <property type="protein sequence ID" value="SFP96742.1"/>
    <property type="molecule type" value="Genomic_DNA"/>
</dbReference>
<evidence type="ECO:0000256" key="3">
    <source>
        <dbReference type="ARBA" id="ARBA00022692"/>
    </source>
</evidence>
<keyword evidence="9" id="KW-1185">Reference proteome</keyword>
<comment type="subcellular location">
    <subcellularLocation>
        <location evidence="1">Cell membrane</location>
        <topology evidence="1">Multi-pass membrane protein</topology>
    </subcellularLocation>
</comment>
<dbReference type="OrthoDB" id="9762978at2"/>
<feature type="transmembrane region" description="Helical" evidence="6">
    <location>
        <begin position="152"/>
        <end position="175"/>
    </location>
</feature>
<feature type="transmembrane region" description="Helical" evidence="6">
    <location>
        <begin position="335"/>
        <end position="363"/>
    </location>
</feature>
<protein>
    <submittedName>
        <fullName evidence="8">Transporter, NhaC family</fullName>
    </submittedName>
</protein>